<gene>
    <name evidence="1" type="ORF">ACHHYP_14647</name>
</gene>
<dbReference type="STRING" id="1202772.A0A1V9YCR9"/>
<proteinExistence type="predicted"/>
<name>A0A1V9YCR9_ACHHY</name>
<dbReference type="AlphaFoldDB" id="A0A1V9YCR9"/>
<dbReference type="OrthoDB" id="72831at2759"/>
<dbReference type="PANTHER" id="PTHR37067:SF3">
    <property type="entry name" value="PX DOMAIN-CONTAINING PROTEIN"/>
    <property type="match status" value="1"/>
</dbReference>
<reference evidence="1 2" key="1">
    <citation type="journal article" date="2014" name="Genome Biol. Evol.">
        <title>The secreted proteins of Achlya hypogyna and Thraustotheca clavata identify the ancestral oomycete secretome and reveal gene acquisitions by horizontal gene transfer.</title>
        <authorList>
            <person name="Misner I."/>
            <person name="Blouin N."/>
            <person name="Leonard G."/>
            <person name="Richards T.A."/>
            <person name="Lane C.E."/>
        </authorList>
    </citation>
    <scope>NUCLEOTIDE SEQUENCE [LARGE SCALE GENOMIC DNA]</scope>
    <source>
        <strain evidence="1 2">ATCC 48635</strain>
    </source>
</reference>
<evidence type="ECO:0000313" key="2">
    <source>
        <dbReference type="Proteomes" id="UP000243579"/>
    </source>
</evidence>
<dbReference type="PANTHER" id="PTHR37067">
    <property type="entry name" value="PX DOMAIN-CONTAINING PROTEIN"/>
    <property type="match status" value="1"/>
</dbReference>
<accession>A0A1V9YCR9</accession>
<keyword evidence="2" id="KW-1185">Reference proteome</keyword>
<dbReference type="EMBL" id="JNBR01002140">
    <property type="protein sequence ID" value="OQR83488.1"/>
    <property type="molecule type" value="Genomic_DNA"/>
</dbReference>
<dbReference type="Proteomes" id="UP000243579">
    <property type="component" value="Unassembled WGS sequence"/>
</dbReference>
<evidence type="ECO:0000313" key="1">
    <source>
        <dbReference type="EMBL" id="OQR83488.1"/>
    </source>
</evidence>
<sequence length="416" mass="46770">MEAKPRGRNAFVGYEQELKYAIKVDARDAVTHEAMQATCLFCMHFGREKAEGRLRKPVSTVKVYRPPFRLDNLAAHNCSHHMNRWKEYSALPSEQKRTYFPAMPPPIAAPKRKQTVAPAPREPKRAAPVVAKLAATPPVATTLADERVAMARTKHVMEIEMLRKNLELKSIEVISSTMLARQKLAEAGVARDEIDLVMTDETRVRVPGLRAEHETKYGVRVTSRDAATGEPAIVTCLFCAHFGRQIRNERARSMGNHVKVYEPPFRMDNFVQHNRLHHWDRWIAYSGMDAAAKATYFPSTHLPTDLPVAMPRKRKAPPAPAHPLAELPAPEQHRSATMKADVAAGDAISSDELLDLERKKHALETQMMKKDLELKNVQIVVSTMLARQKLLDAGVPRSEIDAMLPLPTKMVSVERV</sequence>
<protein>
    <submittedName>
        <fullName evidence="1">Uncharacterized protein</fullName>
    </submittedName>
</protein>
<comment type="caution">
    <text evidence="1">The sequence shown here is derived from an EMBL/GenBank/DDBJ whole genome shotgun (WGS) entry which is preliminary data.</text>
</comment>
<organism evidence="1 2">
    <name type="scientific">Achlya hypogyna</name>
    <name type="common">Oomycete</name>
    <name type="synonym">Protoachlya hypogyna</name>
    <dbReference type="NCBI Taxonomy" id="1202772"/>
    <lineage>
        <taxon>Eukaryota</taxon>
        <taxon>Sar</taxon>
        <taxon>Stramenopiles</taxon>
        <taxon>Oomycota</taxon>
        <taxon>Saprolegniomycetes</taxon>
        <taxon>Saprolegniales</taxon>
        <taxon>Achlyaceae</taxon>
        <taxon>Achlya</taxon>
    </lineage>
</organism>